<dbReference type="Proteomes" id="UP000284604">
    <property type="component" value="Unassembled WGS sequence"/>
</dbReference>
<dbReference type="GO" id="GO:0006629">
    <property type="term" value="P:lipid metabolic process"/>
    <property type="evidence" value="ECO:0007669"/>
    <property type="project" value="InterPro"/>
</dbReference>
<feature type="chain" id="PRO_5033246899" evidence="1">
    <location>
        <begin position="24"/>
        <end position="470"/>
    </location>
</feature>
<dbReference type="Proteomes" id="UP000283762">
    <property type="component" value="Unassembled WGS sequence"/>
</dbReference>
<dbReference type="EMBL" id="QSHQ01000003">
    <property type="protein sequence ID" value="RHC32927.1"/>
    <property type="molecule type" value="Genomic_DNA"/>
</dbReference>
<evidence type="ECO:0000313" key="3">
    <source>
        <dbReference type="EMBL" id="KWR56204.1"/>
    </source>
</evidence>
<dbReference type="Pfam" id="PF03009">
    <property type="entry name" value="GDPD"/>
    <property type="match status" value="1"/>
</dbReference>
<dbReference type="PANTHER" id="PTHR46211">
    <property type="entry name" value="GLYCEROPHOSPHORYL DIESTER PHOSPHODIESTERASE"/>
    <property type="match status" value="1"/>
</dbReference>
<dbReference type="PROSITE" id="PS51257">
    <property type="entry name" value="PROKAR_LIPOPROTEIN"/>
    <property type="match status" value="1"/>
</dbReference>
<dbReference type="EMBL" id="LRGC01000004">
    <property type="protein sequence ID" value="KWR56204.1"/>
    <property type="molecule type" value="Genomic_DNA"/>
</dbReference>
<dbReference type="EMBL" id="QRHJ01000018">
    <property type="protein sequence ID" value="RHF75891.1"/>
    <property type="molecule type" value="Genomic_DNA"/>
</dbReference>
<dbReference type="PATRIC" id="fig|46506.5.peg.1363"/>
<evidence type="ECO:0000313" key="7">
    <source>
        <dbReference type="EMBL" id="RGW31285.1"/>
    </source>
</evidence>
<dbReference type="Proteomes" id="UP000284777">
    <property type="component" value="Unassembled WGS sequence"/>
</dbReference>
<evidence type="ECO:0000313" key="6">
    <source>
        <dbReference type="EMBL" id="RGR30182.1"/>
    </source>
</evidence>
<evidence type="ECO:0000256" key="1">
    <source>
        <dbReference type="SAM" id="SignalP"/>
    </source>
</evidence>
<dbReference type="EMBL" id="QRPN01000004">
    <property type="protein sequence ID" value="RHM20246.1"/>
    <property type="molecule type" value="Genomic_DNA"/>
</dbReference>
<evidence type="ECO:0000313" key="12">
    <source>
        <dbReference type="Proteomes" id="UP000056419"/>
    </source>
</evidence>
<dbReference type="EMBL" id="QSBD01000010">
    <property type="protein sequence ID" value="RGW97285.1"/>
    <property type="molecule type" value="Genomic_DNA"/>
</dbReference>
<evidence type="ECO:0000313" key="15">
    <source>
        <dbReference type="Proteomes" id="UP000283762"/>
    </source>
</evidence>
<protein>
    <submittedName>
        <fullName evidence="4">Glycerophosphodiester phosphodiesterase</fullName>
    </submittedName>
    <submittedName>
        <fullName evidence="3">Glycerophosphoryl diester phosphodiesterase</fullName>
        <ecNumber evidence="3">3.1.4.46</ecNumber>
    </submittedName>
</protein>
<dbReference type="PROSITE" id="PS51704">
    <property type="entry name" value="GP_PDE"/>
    <property type="match status" value="1"/>
</dbReference>
<sequence precursor="true">MSKNPIKLSATLLGMALVAFTSCEDQDFTDVNNDATRVEVNTISAEMAKVRDYVPPYAVMAHRGSTFWAPEETESAWRWAREMGADYLESDLQCTKDGVILANHDDNLKRTTNIENVYSELVPATRKAFYMRHGMSEAEAEKLVEADKASFRPYYAMSYMYEELLALDAGSWFNETSIEQARESFSEQHQYISALEDQIRYAEGKMLKRDVNGERIYTVTGTWNPDKPRDCLTYKFEYVDDPQDTGNRPGVYIEFKESWLNPSDFEKRVYNKLDELGWNIITKPCDGEPFYKNNKVNVGNTNGKVILQTFSLESLRRTAEEFKGKIPMCFLLWEGNGATDLKHDTPQGYASFINLGLEYKAHIIGPCIAGAPNDYPEMNAPWQAYLIKKSGMLNHPYSFDSYAQMGKYFGQYNWGNTVQYDELLHGIYGDGLFTNRSEMSLKYLIDNGLRKAPAPQTVPDAVETLKRLGY</sequence>
<evidence type="ECO:0000313" key="11">
    <source>
        <dbReference type="EMBL" id="RHM20246.1"/>
    </source>
</evidence>
<organism evidence="3 12">
    <name type="scientific">Bacteroides stercoris</name>
    <dbReference type="NCBI Taxonomy" id="46506"/>
    <lineage>
        <taxon>Bacteria</taxon>
        <taxon>Pseudomonadati</taxon>
        <taxon>Bacteroidota</taxon>
        <taxon>Bacteroidia</taxon>
        <taxon>Bacteroidales</taxon>
        <taxon>Bacteroidaceae</taxon>
        <taxon>Bacteroides</taxon>
    </lineage>
</organism>
<evidence type="ECO:0000313" key="8">
    <source>
        <dbReference type="EMBL" id="RGW97285.1"/>
    </source>
</evidence>
<dbReference type="Proteomes" id="UP000285305">
    <property type="component" value="Unassembled WGS sequence"/>
</dbReference>
<dbReference type="PANTHER" id="PTHR46211:SF1">
    <property type="entry name" value="GLYCEROPHOSPHODIESTER PHOSPHODIESTERASE, CYTOPLASMIC"/>
    <property type="match status" value="1"/>
</dbReference>
<feature type="domain" description="GP-PDE" evidence="2">
    <location>
        <begin position="57"/>
        <end position="444"/>
    </location>
</feature>
<dbReference type="Proteomes" id="UP000284161">
    <property type="component" value="Unassembled WGS sequence"/>
</dbReference>
<dbReference type="EMBL" id="QRUB01000001">
    <property type="protein sequence ID" value="RGR30182.1"/>
    <property type="molecule type" value="Genomic_DNA"/>
</dbReference>
<evidence type="ECO:0000313" key="5">
    <source>
        <dbReference type="EMBL" id="RGR11859.1"/>
    </source>
</evidence>
<dbReference type="Proteomes" id="UP000261223">
    <property type="component" value="Unassembled WGS sequence"/>
</dbReference>
<dbReference type="GO" id="GO:0008889">
    <property type="term" value="F:glycerophosphodiester phosphodiesterase activity"/>
    <property type="evidence" value="ECO:0007669"/>
    <property type="project" value="UniProtKB-EC"/>
</dbReference>
<dbReference type="RefSeq" id="WP_005656364.1">
    <property type="nucleotide sequence ID" value="NZ_BAABYC010000001.1"/>
</dbReference>
<dbReference type="AlphaFoldDB" id="A0A120A333"/>
<dbReference type="Gene3D" id="3.20.20.190">
    <property type="entry name" value="Phosphatidylinositol (PI) phosphodiesterase"/>
    <property type="match status" value="1"/>
</dbReference>
<evidence type="ECO:0000259" key="2">
    <source>
        <dbReference type="PROSITE" id="PS51704"/>
    </source>
</evidence>
<evidence type="ECO:0000313" key="17">
    <source>
        <dbReference type="Proteomes" id="UP000284604"/>
    </source>
</evidence>
<dbReference type="EMBL" id="QSSV01000001">
    <property type="protein sequence ID" value="RGM16159.1"/>
    <property type="molecule type" value="Genomic_DNA"/>
</dbReference>
<proteinExistence type="predicted"/>
<evidence type="ECO:0000313" key="10">
    <source>
        <dbReference type="EMBL" id="RHF75891.1"/>
    </source>
</evidence>
<keyword evidence="12" id="KW-1185">Reference proteome</keyword>
<dbReference type="SUPFAM" id="SSF51695">
    <property type="entry name" value="PLC-like phosphodiesterases"/>
    <property type="match status" value="1"/>
</dbReference>
<reference evidence="3 12" key="1">
    <citation type="journal article" date="2016" name="BMC Genomics">
        <title>Type VI secretion systems of human gut Bacteroidales segregate into three genetic architectures, two of which are contained on mobile genetic elements.</title>
        <authorList>
            <person name="Coyne M.J."/>
            <person name="Roelofs K.G."/>
            <person name="Comstock L.E."/>
        </authorList>
    </citation>
    <scope>NUCLEOTIDE SEQUENCE [LARGE SCALE GENOMIC DNA]</scope>
    <source>
        <strain evidence="3 12">CL09T03C01</strain>
    </source>
</reference>
<evidence type="ECO:0000313" key="13">
    <source>
        <dbReference type="Proteomes" id="UP000261223"/>
    </source>
</evidence>
<dbReference type="EC" id="3.1.4.46" evidence="3"/>
<name>A0A120A333_BACSE</name>
<dbReference type="STRING" id="46506.AA415_01277"/>
<comment type="caution">
    <text evidence="3">The sequence shown here is derived from an EMBL/GenBank/DDBJ whole genome shotgun (WGS) entry which is preliminary data.</text>
</comment>
<dbReference type="EMBL" id="QSAF01000035">
    <property type="protein sequence ID" value="RGW31285.1"/>
    <property type="molecule type" value="Genomic_DNA"/>
</dbReference>
<gene>
    <name evidence="3" type="primary">glpQ_2</name>
    <name evidence="3" type="ORF">AA415_01277</name>
    <name evidence="10" type="ORF">DW668_07885</name>
    <name evidence="9" type="ORF">DW853_02290</name>
    <name evidence="8" type="ORF">DWV41_08290</name>
    <name evidence="7" type="ORF">DWV77_17290</name>
    <name evidence="6" type="ORF">DWY58_02795</name>
    <name evidence="5" type="ORF">DWY65_11270</name>
    <name evidence="11" type="ORF">DWZ78_05320</name>
    <name evidence="4" type="ORF">DXC34_00055</name>
</gene>
<evidence type="ECO:0000313" key="20">
    <source>
        <dbReference type="Proteomes" id="UP000285305"/>
    </source>
</evidence>
<feature type="signal peptide" evidence="1">
    <location>
        <begin position="1"/>
        <end position="23"/>
    </location>
</feature>
<keyword evidence="1" id="KW-0732">Signal</keyword>
<dbReference type="Proteomes" id="UP000285150">
    <property type="component" value="Unassembled WGS sequence"/>
</dbReference>
<reference evidence="13 14" key="3">
    <citation type="submission" date="2018-08" db="EMBL/GenBank/DDBJ databases">
        <title>A genome reference for cultivated species of the human gut microbiota.</title>
        <authorList>
            <person name="Zou Y."/>
            <person name="Xue W."/>
            <person name="Luo G."/>
        </authorList>
    </citation>
    <scope>NUCLEOTIDE SEQUENCE [LARGE SCALE GENOMIC DNA]</scope>
    <source>
        <strain evidence="8 18">AF05-4</strain>
        <strain evidence="7 19">AF12-7</strain>
        <strain evidence="6 16">AF25-6</strain>
        <strain evidence="5 14">AF26-20BH</strain>
        <strain evidence="11 17">AF35-20</strain>
        <strain evidence="10 15">AM25-16</strain>
        <strain evidence="9 20">AM36-9BH</strain>
        <strain evidence="4 13">TF03-6</strain>
    </source>
</reference>
<evidence type="ECO:0000313" key="19">
    <source>
        <dbReference type="Proteomes" id="UP000285150"/>
    </source>
</evidence>
<reference evidence="3" key="2">
    <citation type="submission" date="2016-01" db="EMBL/GenBank/DDBJ databases">
        <authorList>
            <person name="McClelland M."/>
            <person name="Jain A."/>
            <person name="Saraogi P."/>
            <person name="Mendelson R."/>
            <person name="Westerman R."/>
            <person name="SanMiguel P."/>
            <person name="Csonka L."/>
        </authorList>
    </citation>
    <scope>NUCLEOTIDE SEQUENCE</scope>
    <source>
        <strain evidence="3">CL09T03C01</strain>
    </source>
</reference>
<dbReference type="Proteomes" id="UP000056419">
    <property type="component" value="Unassembled WGS sequence"/>
</dbReference>
<evidence type="ECO:0000313" key="16">
    <source>
        <dbReference type="Proteomes" id="UP000284161"/>
    </source>
</evidence>
<dbReference type="InterPro" id="IPR030395">
    <property type="entry name" value="GP_PDE_dom"/>
</dbReference>
<keyword evidence="3" id="KW-0378">Hydrolase</keyword>
<accession>A0A120A333</accession>
<dbReference type="InterPro" id="IPR017946">
    <property type="entry name" value="PLC-like_Pdiesterase_TIM-brl"/>
</dbReference>
<dbReference type="Proteomes" id="UP000283310">
    <property type="component" value="Unassembled WGS sequence"/>
</dbReference>
<evidence type="ECO:0000313" key="9">
    <source>
        <dbReference type="EMBL" id="RHC32927.1"/>
    </source>
</evidence>
<evidence type="ECO:0000313" key="14">
    <source>
        <dbReference type="Proteomes" id="UP000283310"/>
    </source>
</evidence>
<dbReference type="GeneID" id="31797942"/>
<dbReference type="EMBL" id="QRTW01000019">
    <property type="protein sequence ID" value="RGR11859.1"/>
    <property type="molecule type" value="Genomic_DNA"/>
</dbReference>
<evidence type="ECO:0000313" key="4">
    <source>
        <dbReference type="EMBL" id="RGM16159.1"/>
    </source>
</evidence>
<evidence type="ECO:0000313" key="18">
    <source>
        <dbReference type="Proteomes" id="UP000284777"/>
    </source>
</evidence>